<name>A0AAN8EMQ6_9EURO</name>
<feature type="domain" description="PI3K/PI4K catalytic" evidence="18">
    <location>
        <begin position="1990"/>
        <end position="2316"/>
    </location>
</feature>
<evidence type="ECO:0000256" key="15">
    <source>
        <dbReference type="ARBA" id="ARBA00048679"/>
    </source>
</evidence>
<comment type="subunit">
    <text evidence="3">Associates with DNA double-strand breaks.</text>
</comment>
<dbReference type="InterPro" id="IPR018936">
    <property type="entry name" value="PI3/4_kinase_CS"/>
</dbReference>
<dbReference type="GO" id="GO:0042254">
    <property type="term" value="P:ribosome biogenesis"/>
    <property type="evidence" value="ECO:0007669"/>
    <property type="project" value="UniProtKB-ARBA"/>
</dbReference>
<evidence type="ECO:0000256" key="7">
    <source>
        <dbReference type="ARBA" id="ARBA00022737"/>
    </source>
</evidence>
<evidence type="ECO:0000256" key="16">
    <source>
        <dbReference type="RuleBase" id="RU364109"/>
    </source>
</evidence>
<dbReference type="InterPro" id="IPR036940">
    <property type="entry name" value="PI3/4_kinase_cat_sf"/>
</dbReference>
<organism evidence="21 22">
    <name type="scientific">Knufia fluminis</name>
    <dbReference type="NCBI Taxonomy" id="191047"/>
    <lineage>
        <taxon>Eukaryota</taxon>
        <taxon>Fungi</taxon>
        <taxon>Dikarya</taxon>
        <taxon>Ascomycota</taxon>
        <taxon>Pezizomycotina</taxon>
        <taxon>Eurotiomycetes</taxon>
        <taxon>Chaetothyriomycetidae</taxon>
        <taxon>Chaetothyriales</taxon>
        <taxon>Trichomeriaceae</taxon>
        <taxon>Knufia</taxon>
    </lineage>
</organism>
<dbReference type="SUPFAM" id="SSF56112">
    <property type="entry name" value="Protein kinase-like (PK-like)"/>
    <property type="match status" value="1"/>
</dbReference>
<evidence type="ECO:0000256" key="12">
    <source>
        <dbReference type="ARBA" id="ARBA00025079"/>
    </source>
</evidence>
<keyword evidence="9 16" id="KW-0418">Kinase</keyword>
<evidence type="ECO:0000256" key="1">
    <source>
        <dbReference type="ARBA" id="ARBA00004413"/>
    </source>
</evidence>
<comment type="catalytic activity">
    <reaction evidence="14 16">
        <text>L-threonyl-[protein] + ATP = O-phospho-L-threonyl-[protein] + ADP + H(+)</text>
        <dbReference type="Rhea" id="RHEA:46608"/>
        <dbReference type="Rhea" id="RHEA-COMP:11060"/>
        <dbReference type="Rhea" id="RHEA-COMP:11605"/>
        <dbReference type="ChEBI" id="CHEBI:15378"/>
        <dbReference type="ChEBI" id="CHEBI:30013"/>
        <dbReference type="ChEBI" id="CHEBI:30616"/>
        <dbReference type="ChEBI" id="CHEBI:61977"/>
        <dbReference type="ChEBI" id="CHEBI:456216"/>
        <dbReference type="EC" id="2.7.11.1"/>
    </reaction>
</comment>
<evidence type="ECO:0000256" key="4">
    <source>
        <dbReference type="ARBA" id="ARBA00022527"/>
    </source>
</evidence>
<feature type="compositionally biased region" description="Basic and acidic residues" evidence="17">
    <location>
        <begin position="2267"/>
        <end position="2295"/>
    </location>
</feature>
<dbReference type="InterPro" id="IPR003152">
    <property type="entry name" value="FATC_dom"/>
</dbReference>
<dbReference type="InterPro" id="IPR000403">
    <property type="entry name" value="PI3/4_kinase_cat_dom"/>
</dbReference>
<dbReference type="EC" id="2.7.11.1" evidence="16"/>
<dbReference type="Pfam" id="PF08771">
    <property type="entry name" value="FRB_dom"/>
    <property type="match status" value="1"/>
</dbReference>
<dbReference type="SMART" id="SM01346">
    <property type="entry name" value="DUF3385"/>
    <property type="match status" value="1"/>
</dbReference>
<comment type="function">
    <text evidence="12">Serine/threonine protein kinase which activates checkpoint signaling upon genotoxic stresses such as ionizing radiation (IR), ultraviolet light (UV), or DNA replication stalling, thereby acting as a DNA damage sensor. Recognizes the substrate consensus sequence [ST]-Q. Phosphorylates histone H2A to form H2AS128ph (gamma-H2A) at sites of DNA damage, involved in the regulation of DNA damage response mechanism. Required for the control of telomere length and genome stability.</text>
</comment>
<dbReference type="Gene3D" id="1.20.120.150">
    <property type="entry name" value="FKBP12-rapamycin binding domain"/>
    <property type="match status" value="1"/>
</dbReference>
<dbReference type="Gene3D" id="3.30.1010.10">
    <property type="entry name" value="Phosphatidylinositol 3-kinase Catalytic Subunit, Chain A, domain 4"/>
    <property type="match status" value="1"/>
</dbReference>
<evidence type="ECO:0000256" key="10">
    <source>
        <dbReference type="ARBA" id="ARBA00022840"/>
    </source>
</evidence>
<dbReference type="Pfam" id="PF02259">
    <property type="entry name" value="FAT"/>
    <property type="match status" value="1"/>
</dbReference>
<evidence type="ECO:0000313" key="22">
    <source>
        <dbReference type="Proteomes" id="UP001316803"/>
    </source>
</evidence>
<dbReference type="CDD" id="cd05169">
    <property type="entry name" value="PIKKc_TOR"/>
    <property type="match status" value="1"/>
</dbReference>
<dbReference type="InterPro" id="IPR003151">
    <property type="entry name" value="PIK-rel_kinase_FAT"/>
</dbReference>
<dbReference type="EMBL" id="JAKLMC020000003">
    <property type="protein sequence ID" value="KAK5957115.1"/>
    <property type="molecule type" value="Genomic_DNA"/>
</dbReference>
<dbReference type="Gene3D" id="1.10.1070.11">
    <property type="entry name" value="Phosphatidylinositol 3-/4-kinase, catalytic domain"/>
    <property type="match status" value="1"/>
</dbReference>
<dbReference type="GO" id="GO:1905356">
    <property type="term" value="P:regulation of snRNA pseudouridine synthesis"/>
    <property type="evidence" value="ECO:0007669"/>
    <property type="project" value="UniProtKB-ARBA"/>
</dbReference>
<evidence type="ECO:0000313" key="21">
    <source>
        <dbReference type="EMBL" id="KAK5957115.1"/>
    </source>
</evidence>
<evidence type="ECO:0000256" key="8">
    <source>
        <dbReference type="ARBA" id="ARBA00022741"/>
    </source>
</evidence>
<dbReference type="InterPro" id="IPR036738">
    <property type="entry name" value="FRB_sf"/>
</dbReference>
<dbReference type="InterPro" id="IPR009076">
    <property type="entry name" value="FRB_dom"/>
</dbReference>
<evidence type="ECO:0000259" key="18">
    <source>
        <dbReference type="PROSITE" id="PS50290"/>
    </source>
</evidence>
<evidence type="ECO:0000256" key="5">
    <source>
        <dbReference type="ARBA" id="ARBA00022554"/>
    </source>
</evidence>
<dbReference type="GO" id="GO:0006995">
    <property type="term" value="P:cellular response to nitrogen starvation"/>
    <property type="evidence" value="ECO:0007669"/>
    <property type="project" value="UniProtKB-ARBA"/>
</dbReference>
<dbReference type="InterPro" id="IPR014009">
    <property type="entry name" value="PIK_FAT"/>
</dbReference>
<dbReference type="Pfam" id="PF02260">
    <property type="entry name" value="FATC"/>
    <property type="match status" value="1"/>
</dbReference>
<dbReference type="InterPro" id="IPR016024">
    <property type="entry name" value="ARM-type_fold"/>
</dbReference>
<dbReference type="SUPFAM" id="SSF48371">
    <property type="entry name" value="ARM repeat"/>
    <property type="match status" value="2"/>
</dbReference>
<keyword evidence="7" id="KW-0677">Repeat</keyword>
<dbReference type="FunFam" id="1.25.10.10:FF:000371">
    <property type="entry name" value="Serine/threonine-protein kinase TOR"/>
    <property type="match status" value="1"/>
</dbReference>
<dbReference type="GO" id="GO:0005634">
    <property type="term" value="C:nucleus"/>
    <property type="evidence" value="ECO:0007669"/>
    <property type="project" value="TreeGrafter"/>
</dbReference>
<gene>
    <name evidence="21" type="primary">TOR1</name>
    <name evidence="21" type="ORF">OHC33_001484</name>
</gene>
<dbReference type="GO" id="GO:0031932">
    <property type="term" value="C:TORC2 complex"/>
    <property type="evidence" value="ECO:0007669"/>
    <property type="project" value="TreeGrafter"/>
</dbReference>
<keyword evidence="11" id="KW-0131">Cell cycle</keyword>
<comment type="similarity">
    <text evidence="2 16">Belongs to the PI3/PI4-kinase family.</text>
</comment>
<evidence type="ECO:0000256" key="11">
    <source>
        <dbReference type="ARBA" id="ARBA00023306"/>
    </source>
</evidence>
<dbReference type="GO" id="GO:0016242">
    <property type="term" value="P:negative regulation of macroautophagy"/>
    <property type="evidence" value="ECO:0007669"/>
    <property type="project" value="TreeGrafter"/>
</dbReference>
<dbReference type="PANTHER" id="PTHR11139">
    <property type="entry name" value="ATAXIA TELANGIECTASIA MUTATED ATM -RELATED"/>
    <property type="match status" value="1"/>
</dbReference>
<keyword evidence="10 16" id="KW-0067">ATP-binding</keyword>
<dbReference type="SMART" id="SM01345">
    <property type="entry name" value="Rapamycin_bind"/>
    <property type="match status" value="1"/>
</dbReference>
<protein>
    <recommendedName>
        <fullName evidence="16">Serine/threonine-protein kinase TOR</fullName>
        <ecNumber evidence="16">2.7.11.1</ecNumber>
    </recommendedName>
</protein>
<dbReference type="Gene3D" id="1.25.40.10">
    <property type="entry name" value="Tetratricopeptide repeat domain"/>
    <property type="match status" value="1"/>
</dbReference>
<evidence type="ECO:0000256" key="2">
    <source>
        <dbReference type="ARBA" id="ARBA00011031"/>
    </source>
</evidence>
<dbReference type="SMART" id="SM00146">
    <property type="entry name" value="PI3Kc"/>
    <property type="match status" value="1"/>
</dbReference>
<dbReference type="FunFam" id="1.25.10.10:FF:000582">
    <property type="entry name" value="Serine/threonine-protein kinase TOR"/>
    <property type="match status" value="1"/>
</dbReference>
<dbReference type="InterPro" id="IPR011009">
    <property type="entry name" value="Kinase-like_dom_sf"/>
</dbReference>
<dbReference type="InterPro" id="IPR057564">
    <property type="entry name" value="HEAT_ATR"/>
</dbReference>
<dbReference type="Proteomes" id="UP001316803">
    <property type="component" value="Unassembled WGS sequence"/>
</dbReference>
<feature type="region of interest" description="Disordered" evidence="17">
    <location>
        <begin position="2267"/>
        <end position="2348"/>
    </location>
</feature>
<keyword evidence="5" id="KW-0926">Vacuole</keyword>
<dbReference type="GO" id="GO:0000329">
    <property type="term" value="C:fungal-type vacuole membrane"/>
    <property type="evidence" value="ECO:0007669"/>
    <property type="project" value="UniProtKB-ARBA"/>
</dbReference>
<evidence type="ECO:0000256" key="3">
    <source>
        <dbReference type="ARBA" id="ARBA00011370"/>
    </source>
</evidence>
<dbReference type="PROSITE" id="PS51189">
    <property type="entry name" value="FAT"/>
    <property type="match status" value="1"/>
</dbReference>
<evidence type="ECO:0000256" key="6">
    <source>
        <dbReference type="ARBA" id="ARBA00022679"/>
    </source>
</evidence>
<evidence type="ECO:0000256" key="13">
    <source>
        <dbReference type="ARBA" id="ARBA00029427"/>
    </source>
</evidence>
<reference evidence="21 22" key="1">
    <citation type="submission" date="2022-12" db="EMBL/GenBank/DDBJ databases">
        <title>Genomic features and morphological characterization of a novel Knufia sp. strain isolated from spacecraft assembly facility.</title>
        <authorList>
            <person name="Teixeira M."/>
            <person name="Chander A.M."/>
            <person name="Stajich J.E."/>
            <person name="Venkateswaran K."/>
        </authorList>
    </citation>
    <scope>NUCLEOTIDE SEQUENCE [LARGE SCALE GENOMIC DNA]</scope>
    <source>
        <strain evidence="21 22">FJI-L2-BK-P2</strain>
    </source>
</reference>
<dbReference type="FunFam" id="3.30.1010.10:FF:000006">
    <property type="entry name" value="Serine/threonine-protein kinase TOR"/>
    <property type="match status" value="1"/>
</dbReference>
<dbReference type="PANTHER" id="PTHR11139:SF9">
    <property type="entry name" value="SERINE_THREONINE-PROTEIN KINASE MTOR"/>
    <property type="match status" value="1"/>
</dbReference>
<dbReference type="InterPro" id="IPR024585">
    <property type="entry name" value="mTOR_dom"/>
</dbReference>
<keyword evidence="6 16" id="KW-0808">Transferase</keyword>
<proteinExistence type="inferred from homology"/>
<dbReference type="Pfam" id="PF23593">
    <property type="entry name" value="HEAT_ATR"/>
    <property type="match status" value="1"/>
</dbReference>
<dbReference type="PROSITE" id="PS50290">
    <property type="entry name" value="PI3_4_KINASE_3"/>
    <property type="match status" value="1"/>
</dbReference>
<dbReference type="PROSITE" id="PS00915">
    <property type="entry name" value="PI3_4_KINASE_1"/>
    <property type="match status" value="1"/>
</dbReference>
<dbReference type="SUPFAM" id="SSF47212">
    <property type="entry name" value="FKBP12-rapamycin-binding domain of FKBP-rapamycin-associated protein (FRAP)"/>
    <property type="match status" value="1"/>
</dbReference>
<evidence type="ECO:0000259" key="20">
    <source>
        <dbReference type="PROSITE" id="PS51190"/>
    </source>
</evidence>
<dbReference type="Pfam" id="PF11865">
    <property type="entry name" value="mTOR_dom"/>
    <property type="match status" value="1"/>
</dbReference>
<dbReference type="GO" id="GO:0038202">
    <property type="term" value="P:TORC1 signaling"/>
    <property type="evidence" value="ECO:0007669"/>
    <property type="project" value="TreeGrafter"/>
</dbReference>
<dbReference type="InterPro" id="IPR011989">
    <property type="entry name" value="ARM-like"/>
</dbReference>
<comment type="caution">
    <text evidence="21">The sequence shown here is derived from an EMBL/GenBank/DDBJ whole genome shotgun (WGS) entry which is preliminary data.</text>
</comment>
<accession>A0AAN8EMQ6</accession>
<feature type="domain" description="FAT" evidence="19">
    <location>
        <begin position="1251"/>
        <end position="1816"/>
    </location>
</feature>
<dbReference type="InterPro" id="IPR050517">
    <property type="entry name" value="DDR_Repair_Kinase"/>
</dbReference>
<dbReference type="PROSITE" id="PS51190">
    <property type="entry name" value="FATC"/>
    <property type="match status" value="1"/>
</dbReference>
<evidence type="ECO:0000256" key="14">
    <source>
        <dbReference type="ARBA" id="ARBA00047899"/>
    </source>
</evidence>
<keyword evidence="22" id="KW-1185">Reference proteome</keyword>
<dbReference type="FunFam" id="1.10.1070.11:FF:000020">
    <property type="entry name" value="Serine/threonine-protein kinase TOR"/>
    <property type="match status" value="1"/>
</dbReference>
<dbReference type="Pfam" id="PF25574">
    <property type="entry name" value="TPR_IMB1"/>
    <property type="match status" value="1"/>
</dbReference>
<dbReference type="Pfam" id="PF00454">
    <property type="entry name" value="PI3_PI4_kinase"/>
    <property type="match status" value="1"/>
</dbReference>
<evidence type="ECO:0000256" key="17">
    <source>
        <dbReference type="SAM" id="MobiDB-lite"/>
    </source>
</evidence>
<comment type="catalytic activity">
    <reaction evidence="15">
        <text>L-seryl-[protein] + ATP = O-phospho-L-seryl-[protein] + ADP + H(+)</text>
        <dbReference type="Rhea" id="RHEA:17989"/>
        <dbReference type="Rhea" id="RHEA-COMP:9863"/>
        <dbReference type="Rhea" id="RHEA-COMP:11604"/>
        <dbReference type="ChEBI" id="CHEBI:15378"/>
        <dbReference type="ChEBI" id="CHEBI:29999"/>
        <dbReference type="ChEBI" id="CHEBI:30616"/>
        <dbReference type="ChEBI" id="CHEBI:83421"/>
        <dbReference type="ChEBI" id="CHEBI:456216"/>
        <dbReference type="EC" id="2.7.11.1"/>
    </reaction>
</comment>
<dbReference type="InterPro" id="IPR011990">
    <property type="entry name" value="TPR-like_helical_dom_sf"/>
</dbReference>
<dbReference type="GO" id="GO:0004674">
    <property type="term" value="F:protein serine/threonine kinase activity"/>
    <property type="evidence" value="ECO:0007669"/>
    <property type="project" value="UniProtKB-KW"/>
</dbReference>
<dbReference type="InterPro" id="IPR058584">
    <property type="entry name" value="IMB1_TNPO1-like_TPR"/>
</dbReference>
<evidence type="ECO:0000259" key="19">
    <source>
        <dbReference type="PROSITE" id="PS51189"/>
    </source>
</evidence>
<dbReference type="GO" id="GO:0005524">
    <property type="term" value="F:ATP binding"/>
    <property type="evidence" value="ECO:0007669"/>
    <property type="project" value="UniProtKB-KW"/>
</dbReference>
<sequence length="2524" mass="282109">MASQATGLDPSERIFSELRSKNDAVKKRAAKELQELVTLLSREWPPERFASFYDKITNRLSQLIVQSQDVSDKIGGIYALDQLIHCDAIDAAQKASKYSNYLRAALRSNDAAVLDAASEALGHLARPGGAFTAELVEAEMTSAFEWLQPDSKQESRRLAAVLLIRELAKNSPTLVYGFIPQIFELIWNAIRDPKDNIRRAAAESVSACFGVMVARDSAFQAQWFQKIYTRALEGLRSTTNVDDIHGSLLILKELLQQGNMFMNDFYRSACEDVLRLKDHREPRIRSQVVRIVPVLADYAPLDFVNNYLHKFMIYLQAQLKREKERNQAFIAIGSIARAVGSAIGAYLDGIILYIRESLSAKTKNRAAVDEGPMFQCISMLAYAVGQTLSKYMEALLDPIFACGLTPPLVQALNDMAHHIPPIRPVIQEKLLDLLSLILVRSPYKPLGCPKDRAMPLPSFAKNYGGLPIETKDPDIVLALQTLGDFDFSGHYLNEFVRDVTLRYATNENAEIREAAALTCCQLFVQDPILHQSSTNAIQVVGDIVDQLLTVAVGDTDQRIRMVVLAALDAKFDKHLAKPDNVRCLFLAVNDEYFPVREAAISIIGRLTVVNPAYVFPPLRKLLVNLLTGLKYANAARQKEEAARLIGLFVTNATSLVSTYVKPMVDALLPKATDGNPGVASTTINALGELTSVGGEEMREYIPQIMPIILASLQDLGSHGKRDAAMKALGALAVNSGYVIEPYLQYPDLLVILINIIKTEAHEDLRENAIKLVGVLGALDPYKFQQLSETVADVHSNTEAPPVSDVSLIMTGLTPSNEEYYPTVVINILLQTILADPTLVQYHSAVIDAIVTIFKTIGMKCVPFLGQIIPAFISVIRSSHTSRLDQYFNQLAILVNIVRQHIRAHLPDIIKLLRDFWDINKQVQATILSLVEAISKSLEGEFKKWLADLLPLMLGAIENDNDVRRDGSVRMLHTFLVFGASGEEYMHMIVPAIVGIFENPVTPGNARRAAIETLTKLSRSVNLTDYASLMIHPLANILASSEKNAANSAERSLKHTALDCVCALIWHLGRDFVHFIPLVERATTTGQISSAKYSRLIEALKARKTLPQDLTADDYGASTEDAPYANITAVKLPVNQQHLKSAWDTSQKSTKEDWQEWMRRFSVELLKESPSHALRACATLAGVYPPLAKDLFNSAFVSCWTQLYEQYQEELIRSIEKALTSANIPPDILQILLNLAEFMEHDDKSLPIDIRTLGRFAGKCHAWAKALHYKELEFEQDQNSHSVEALISINNQLQQSDAAIGILRRAQAYGEVELKEAWFERLQRWEEALAAYQKRERIEPENFEIVMGKMRCLHALGEWRMLSEIAQEHWNNASQDNRRNMSALAAAAAWGRGEWDLMDSYITVMKDSSPDRAFFGAILSIQRNNFVDARKFIGKARDGVNSEITATIGESYNRAYGVVVRTQMLAELEEIIQYKLSENEPRRQRDLRELWNKRLLGCQANVEVWQRMLKVRALVLTPRDNPEIWIKFANLCRKSERIGLAERSLASLGAVSDFSASTAAPPVAYARLKFNWATGNQKQALNHLRDFTSHLADEFQDLNAQLANGMNGLDMNGDLSMQKSYKVEIEKQARLLAKCYRRQGEWQAYLLRGNWTNPHAQDAVRDIINSYQLATQYNESWYKAWHNYALANFEVVTSTTSGPDQERSRSLPEHMVLNNVVPAVAGFFKSLALSNTSSLQDTLRLLTLWFAHGGHHDVNAIVSEGFTSVIIDTWLEVIPQLIARINQPNARVRQAVHRLLAEVGKVHPQALVYPLTVAMKSAVARRAQSASHIMDSMRIHSPVLVEQAELVSHELIRVAVLWHELWHEGLEEASRLYFGDDDVEGMFNTLAPLHDLLDKGAETLREVSFAQAFGHDLAEARAFCNVYRKTREAGDLNQAWDLYYAVFRKIARQLPQLMQLDLKYVSPRLRDARDLELAVPGQYVSGKPIVTIASFDHVFSVIPSKQRPRKMSLQGSDGITYTFLLKGHEDIRQDERVMQLFGLVNTLLNDDTESFKRHLSIQPFPAIPLSQNSGLLGWVPNSDTLHNLIKEYRESRRILLNIEHRIMLQMAPDYDNLTLMQKVEVFGYAMDNTTGKDLYRVLWLKSKSSEAWLERRTNYTRSLGVMSMVGYILGLGDRHPSNLMLDRTTGKIIHIDFGDCFEVAMHREKYPERVPFRLTRMLTFAMEVSNIEGSFRITCENVMRVIRENKESLLAVLEAFIHDPLLNWRLNTRESPPRPHFRSERRASIIEKPDLDERDSSTAALNHGAQVGAPPGRRNRRSSVLDPAMVGGSLLGRTTDPNNPDETRQDAKEVQNARALQVLARVKEKLTGRDFVKVANPGVVDPATTGTHTVVGPINTNHDNLLLNGQNGLTGPGHGNGYANGNGGNGNGVYQSMLRDDPKNGNATEAMGKVGLGLGIAQREGGPIGAVGANGAGKEAGMEGIDGVGVQGMNGGGGLDVATQVDRLIVQATQVENLCQHYIGWCSFW</sequence>
<keyword evidence="8 16" id="KW-0547">Nucleotide-binding</keyword>
<dbReference type="SMART" id="SM01343">
    <property type="entry name" value="FATC"/>
    <property type="match status" value="1"/>
</dbReference>
<feature type="domain" description="FATC" evidence="20">
    <location>
        <begin position="2492"/>
        <end position="2524"/>
    </location>
</feature>
<comment type="subcellular location">
    <subcellularLocation>
        <location evidence="1">Cell membrane</location>
        <topology evidence="1">Peripheral membrane protein</topology>
        <orientation evidence="1">Cytoplasmic side</orientation>
    </subcellularLocation>
    <subcellularLocation>
        <location evidence="13">Vacuole membrane</location>
        <topology evidence="13">Peripheral membrane protein</topology>
        <orientation evidence="13">Cytoplasmic side</orientation>
    </subcellularLocation>
</comment>
<dbReference type="GO" id="GO:0005886">
    <property type="term" value="C:plasma membrane"/>
    <property type="evidence" value="ECO:0007669"/>
    <property type="project" value="UniProtKB-SubCell"/>
</dbReference>
<dbReference type="Gene3D" id="1.25.10.10">
    <property type="entry name" value="Leucine-rich Repeat Variant"/>
    <property type="match status" value="5"/>
</dbReference>
<evidence type="ECO:0000256" key="9">
    <source>
        <dbReference type="ARBA" id="ARBA00022777"/>
    </source>
</evidence>
<dbReference type="GO" id="GO:0031931">
    <property type="term" value="C:TORC1 complex"/>
    <property type="evidence" value="ECO:0007669"/>
    <property type="project" value="TreeGrafter"/>
</dbReference>
<dbReference type="FunFam" id="1.20.120.150:FF:000001">
    <property type="entry name" value="Serine/threonine-protein kinase TOR"/>
    <property type="match status" value="1"/>
</dbReference>
<keyword evidence="4 16" id="KW-0723">Serine/threonine-protein kinase</keyword>
<dbReference type="GO" id="GO:0044877">
    <property type="term" value="F:protein-containing complex binding"/>
    <property type="evidence" value="ECO:0007669"/>
    <property type="project" value="InterPro"/>
</dbReference>
<dbReference type="InterPro" id="IPR026683">
    <property type="entry name" value="TOR_cat"/>
</dbReference>